<dbReference type="InterPro" id="IPR023753">
    <property type="entry name" value="FAD/NAD-binding_dom"/>
</dbReference>
<keyword evidence="2" id="KW-0285">Flavoprotein</keyword>
<dbReference type="GO" id="GO:0004174">
    <property type="term" value="F:electron-transferring-flavoprotein dehydrogenase activity"/>
    <property type="evidence" value="ECO:0007669"/>
    <property type="project" value="TreeGrafter"/>
</dbReference>
<gene>
    <name evidence="15" type="ORF">OFUS_LOCUS17693</name>
</gene>
<dbReference type="PRINTS" id="PR00368">
    <property type="entry name" value="FADPNR"/>
</dbReference>
<evidence type="ECO:0000256" key="6">
    <source>
        <dbReference type="ARBA" id="ARBA00040253"/>
    </source>
</evidence>
<accession>A0A8S4PE78</accession>
<evidence type="ECO:0000256" key="3">
    <source>
        <dbReference type="ARBA" id="ARBA00022827"/>
    </source>
</evidence>
<dbReference type="GO" id="GO:0050660">
    <property type="term" value="F:flavin adenine dinucleotide binding"/>
    <property type="evidence" value="ECO:0007669"/>
    <property type="project" value="TreeGrafter"/>
</dbReference>
<evidence type="ECO:0000256" key="2">
    <source>
        <dbReference type="ARBA" id="ARBA00022630"/>
    </source>
</evidence>
<evidence type="ECO:0000256" key="10">
    <source>
        <dbReference type="ARBA" id="ARBA00049236"/>
    </source>
</evidence>
<dbReference type="Pfam" id="PF07992">
    <property type="entry name" value="Pyr_redox_2"/>
    <property type="match status" value="1"/>
</dbReference>
<organism evidence="15 16">
    <name type="scientific">Owenia fusiformis</name>
    <name type="common">Polychaete worm</name>
    <dbReference type="NCBI Taxonomy" id="6347"/>
    <lineage>
        <taxon>Eukaryota</taxon>
        <taxon>Metazoa</taxon>
        <taxon>Spiralia</taxon>
        <taxon>Lophotrochozoa</taxon>
        <taxon>Annelida</taxon>
        <taxon>Polychaeta</taxon>
        <taxon>Sedentaria</taxon>
        <taxon>Canalipalpata</taxon>
        <taxon>Sabellida</taxon>
        <taxon>Oweniida</taxon>
        <taxon>Oweniidae</taxon>
        <taxon>Owenia</taxon>
    </lineage>
</organism>
<evidence type="ECO:0000256" key="8">
    <source>
        <dbReference type="ARBA" id="ARBA00042318"/>
    </source>
</evidence>
<keyword evidence="16" id="KW-1185">Reference proteome</keyword>
<comment type="caution">
    <text evidence="15">The sequence shown here is derived from an EMBL/GenBank/DDBJ whole genome shotgun (WGS) entry which is preliminary data.</text>
</comment>
<dbReference type="FunFam" id="3.50.50.100:FF:000006">
    <property type="entry name" value="apoptosis-inducing factor 2"/>
    <property type="match status" value="1"/>
</dbReference>
<comment type="catalytic activity">
    <reaction evidence="10">
        <text>ubiquinone-10 + NADH + H(+) = ubiquinol-10 + NAD(+)</text>
        <dbReference type="Rhea" id="RHEA:61984"/>
        <dbReference type="ChEBI" id="CHEBI:15378"/>
        <dbReference type="ChEBI" id="CHEBI:46245"/>
        <dbReference type="ChEBI" id="CHEBI:57540"/>
        <dbReference type="ChEBI" id="CHEBI:57945"/>
        <dbReference type="ChEBI" id="CHEBI:64183"/>
    </reaction>
    <physiologicalReaction direction="left-to-right" evidence="10">
        <dbReference type="Rhea" id="RHEA:61985"/>
    </physiologicalReaction>
</comment>
<keyword evidence="4" id="KW-0560">Oxidoreductase</keyword>
<evidence type="ECO:0000313" key="15">
    <source>
        <dbReference type="EMBL" id="CAH1792760.1"/>
    </source>
</evidence>
<comment type="similarity">
    <text evidence="1">Belongs to the FAD-dependent oxidoreductase family.</text>
</comment>
<proteinExistence type="inferred from homology"/>
<protein>
    <recommendedName>
        <fullName evidence="6">Ferroptosis suppressor protein 1</fullName>
    </recommendedName>
    <alternativeName>
        <fullName evidence="7">Apoptosis-inducing factor homologous mitochondrion-associated inducer of death</fullName>
    </alternativeName>
    <alternativeName>
        <fullName evidence="8">p53-responsive gene 3 protein</fullName>
    </alternativeName>
</protein>
<dbReference type="PANTHER" id="PTHR43735:SF3">
    <property type="entry name" value="FERROPTOSIS SUPPRESSOR PROTEIN 1"/>
    <property type="match status" value="1"/>
</dbReference>
<evidence type="ECO:0000256" key="5">
    <source>
        <dbReference type="ARBA" id="ARBA00037027"/>
    </source>
</evidence>
<evidence type="ECO:0000259" key="14">
    <source>
        <dbReference type="Pfam" id="PF07992"/>
    </source>
</evidence>
<evidence type="ECO:0000256" key="4">
    <source>
        <dbReference type="ARBA" id="ARBA00023002"/>
    </source>
</evidence>
<comment type="catalytic activity">
    <reaction evidence="9">
        <text>menadione + NADH + H(+) = menadiol + NAD(+)</text>
        <dbReference type="Rhea" id="RHEA:69695"/>
        <dbReference type="ChEBI" id="CHEBI:6746"/>
        <dbReference type="ChEBI" id="CHEBI:15378"/>
        <dbReference type="ChEBI" id="CHEBI:28869"/>
        <dbReference type="ChEBI" id="CHEBI:57540"/>
        <dbReference type="ChEBI" id="CHEBI:57945"/>
    </reaction>
    <physiologicalReaction direction="left-to-right" evidence="9">
        <dbReference type="Rhea" id="RHEA:69696"/>
    </physiologicalReaction>
</comment>
<evidence type="ECO:0000256" key="12">
    <source>
        <dbReference type="ARBA" id="ARBA00049479"/>
    </source>
</evidence>
<reference evidence="15" key="1">
    <citation type="submission" date="2022-03" db="EMBL/GenBank/DDBJ databases">
        <authorList>
            <person name="Martin C."/>
        </authorList>
    </citation>
    <scope>NUCLEOTIDE SEQUENCE</scope>
</reference>
<name>A0A8S4PE78_OWEFU</name>
<dbReference type="OrthoDB" id="3244603at2759"/>
<comment type="function">
    <text evidence="13">Putative FAD-dependent oxidoreductase.</text>
</comment>
<sequence>MGLFEYIFDYMYYMYNIVQNMGTSYSQTRINCGHIVVVGGGYAGANLAYKLKDRADITIISDTPYFFHSLAALRASVEKGFAKKITIPLKDIFGDKLKVGKVTGIDTNTKTISLENGESVKYDVLVLATGSNGVLPCQTEPKTTPEEVHTVYDTYVDKVAAARNIVIVGGGPVGVEMAGELGTDFKDKSITLIHANDNLVSPHYTAKNRKDVQKILEQMGVTVILGDKVTNLEQLNKDGATTVETSGGKQIPTDLVIPCIGLTTRRDAYESSLGDKMDSFGRLKVDEYFNVIGCEDVFAIGDCCNTDEPKMALNGMEHAKCIVANFANKTSGKPLKKYNAGFIMMGISIGRNVGFGQKGTSSTIPGFIIKMLKSRDLMTGKTWSDFGLKQPK</sequence>
<feature type="domain" description="FAD/NAD(P)-binding" evidence="14">
    <location>
        <begin position="34"/>
        <end position="318"/>
    </location>
</feature>
<dbReference type="PRINTS" id="PR00469">
    <property type="entry name" value="PNDRDTASEII"/>
</dbReference>
<evidence type="ECO:0000256" key="9">
    <source>
        <dbReference type="ARBA" id="ARBA00048412"/>
    </source>
</evidence>
<comment type="catalytic activity">
    <reaction evidence="12">
        <text>menaquinone-4 + NADH + H(+) = menaquinol-4 + NAD(+)</text>
        <dbReference type="Rhea" id="RHEA:74079"/>
        <dbReference type="ChEBI" id="CHEBI:15378"/>
        <dbReference type="ChEBI" id="CHEBI:57540"/>
        <dbReference type="ChEBI" id="CHEBI:57945"/>
        <dbReference type="ChEBI" id="CHEBI:78277"/>
        <dbReference type="ChEBI" id="CHEBI:193091"/>
    </reaction>
    <physiologicalReaction direction="left-to-right" evidence="12">
        <dbReference type="Rhea" id="RHEA:74080"/>
    </physiologicalReaction>
</comment>
<evidence type="ECO:0000256" key="11">
    <source>
        <dbReference type="ARBA" id="ARBA00049275"/>
    </source>
</evidence>
<evidence type="ECO:0000256" key="7">
    <source>
        <dbReference type="ARBA" id="ARBA00041541"/>
    </source>
</evidence>
<comment type="cofactor">
    <cofactor evidence="5">
        <name>6-hydroxy-FAD</name>
        <dbReference type="ChEBI" id="CHEBI:60470"/>
    </cofactor>
</comment>
<comment type="catalytic activity">
    <reaction evidence="11">
        <text>phylloquinone + NADH + H(+) = phylloquinol + NAD(+)</text>
        <dbReference type="Rhea" id="RHEA:74075"/>
        <dbReference type="ChEBI" id="CHEBI:15378"/>
        <dbReference type="ChEBI" id="CHEBI:18067"/>
        <dbReference type="ChEBI" id="CHEBI:28433"/>
        <dbReference type="ChEBI" id="CHEBI:57540"/>
        <dbReference type="ChEBI" id="CHEBI:57945"/>
    </reaction>
    <physiologicalReaction direction="left-to-right" evidence="11">
        <dbReference type="Rhea" id="RHEA:74076"/>
    </physiologicalReaction>
</comment>
<dbReference type="AlphaFoldDB" id="A0A8S4PE78"/>
<dbReference type="GO" id="GO:0005737">
    <property type="term" value="C:cytoplasm"/>
    <property type="evidence" value="ECO:0007669"/>
    <property type="project" value="TreeGrafter"/>
</dbReference>
<dbReference type="Gene3D" id="3.50.50.100">
    <property type="match status" value="1"/>
</dbReference>
<evidence type="ECO:0000256" key="1">
    <source>
        <dbReference type="ARBA" id="ARBA00006442"/>
    </source>
</evidence>
<keyword evidence="3" id="KW-0274">FAD</keyword>
<dbReference type="InterPro" id="IPR036188">
    <property type="entry name" value="FAD/NAD-bd_sf"/>
</dbReference>
<dbReference type="PANTHER" id="PTHR43735">
    <property type="entry name" value="APOPTOSIS-INDUCING FACTOR 1"/>
    <property type="match status" value="1"/>
</dbReference>
<dbReference type="Proteomes" id="UP000749559">
    <property type="component" value="Unassembled WGS sequence"/>
</dbReference>
<evidence type="ECO:0000313" key="16">
    <source>
        <dbReference type="Proteomes" id="UP000749559"/>
    </source>
</evidence>
<dbReference type="EMBL" id="CAIIXF020000008">
    <property type="protein sequence ID" value="CAH1792760.1"/>
    <property type="molecule type" value="Genomic_DNA"/>
</dbReference>
<evidence type="ECO:0000256" key="13">
    <source>
        <dbReference type="ARBA" id="ARBA00057036"/>
    </source>
</evidence>
<dbReference type="SUPFAM" id="SSF51905">
    <property type="entry name" value="FAD/NAD(P)-binding domain"/>
    <property type="match status" value="1"/>
</dbReference>